<gene>
    <name evidence="3" type="ORF">J3R30DRAFT_135185</name>
</gene>
<feature type="compositionally biased region" description="Polar residues" evidence="1">
    <location>
        <begin position="12"/>
        <end position="22"/>
    </location>
</feature>
<feature type="compositionally biased region" description="Low complexity" evidence="1">
    <location>
        <begin position="653"/>
        <end position="672"/>
    </location>
</feature>
<feature type="compositionally biased region" description="Polar residues" evidence="1">
    <location>
        <begin position="1076"/>
        <end position="1092"/>
    </location>
</feature>
<feature type="compositionally biased region" description="Polar residues" evidence="1">
    <location>
        <begin position="976"/>
        <end position="993"/>
    </location>
</feature>
<feature type="compositionally biased region" description="Polar residues" evidence="1">
    <location>
        <begin position="684"/>
        <end position="723"/>
    </location>
</feature>
<evidence type="ECO:0000256" key="2">
    <source>
        <dbReference type="SAM" id="Phobius"/>
    </source>
</evidence>
<feature type="transmembrane region" description="Helical" evidence="2">
    <location>
        <begin position="223"/>
        <end position="249"/>
    </location>
</feature>
<keyword evidence="2" id="KW-1133">Transmembrane helix</keyword>
<protein>
    <recommendedName>
        <fullName evidence="5">Proteophosphoglycan ppg4</fullName>
    </recommendedName>
</protein>
<feature type="transmembrane region" description="Helical" evidence="2">
    <location>
        <begin position="261"/>
        <end position="283"/>
    </location>
</feature>
<feature type="compositionally biased region" description="Low complexity" evidence="1">
    <location>
        <begin position="899"/>
        <end position="928"/>
    </location>
</feature>
<sequence>MFLFSRSHSRSRQATPETNGYSTGDAESPVDNGDPSERPASYSPAGMSRDSEGYPTWLPKRPPPPAPASTFASSIGGHEPVPAPTPSPMLGGRKPTPRSVRIVSLEQHEAEKAREPTDHTRVPSNHRVWSRATGSVLTPTAFSPDPYLPRLSPPRFRSRGVNLDLIRNPSLKSKFYFYLSYVLLFAHIPLQTFFDFNAVFILIEVSKYPSPKAPGVPGSGKNWALGAAAYIACWLVWILVVCIIYELVYSFIRRWRTRLPAIYPIYLSSPAFTFASLTSYSHFCFLQHLRYSAFFGDHGGIRDGLAETFWFYSQNLPTVALLLPRAGLSLALLFSFSSPAPGSIALADAGINLRDATFFRDNGALTDYARGVLIANAAWTAWKILVLFTSWVGLWIVSGQGCAGLCGPRYRWEEEDAEKTITSIYGVDDLSESEQPLPWQWKDNTRMRILDSYDFCCVTARPLSGRWGHGKKPSDMSDLLGTAYALPMPESPGGFEGMDRLMAAVGLPSESHAQQPRRGVLSDELFKRPEAGPSTIQGGYEGPADLAAVIPKVVQRTSRERDAVSPSAPLMKLPYPFTASGAAQVSSDDEKIPFPPSPSVASFKESSSGTKSRSKNHGTTEEEVEDEEEAEGDEEEVEEEEAEEVDSGAQTTSEDPSSSGSGRASNSMSSLGHPVSSRYPFQFRQPTRGASYSSGVPSHATPPSNGHSIASRFSQNTRSTGNRESIDSHSPRSHYTTSGSDAASPVSMSGLPMPPRHPQQYQGRGRARAGTVPVPSIPSSPSIDFPRRARIRTRTSDPYHASSPEPALWSSDLEHEDDLEEDSRVEDSIMDSRIEDSIMEQPEPEGSQEAAEGEDVVGLLSPSGVPSPITSFSALRHRASTLSSHHRRSFGTGSGSGSRSGSNSRTNSHSGSSSGSRSRAGSISVRSRAQSLMQNVSSASRSSLELVQGVMRSRANSSMARLEEDSPYYSDRTHSRSASGSDGLMSSQENYTFGQPLPFRAHQDQVEEEAHPSEPSSPLSQTAAPEVREMQSKQSLAAPSLFAPSLGATPSLHPSESTMHQELRSEPSGLPIPGSQRPSGLESMSVQSSRPDISTAAASFVTAPVTVEGSTTDESGRTPPSWGGITHMVDRSDGTWRPA</sequence>
<feature type="compositionally biased region" description="Polar residues" evidence="1">
    <location>
        <begin position="929"/>
        <end position="945"/>
    </location>
</feature>
<evidence type="ECO:0000256" key="1">
    <source>
        <dbReference type="SAM" id="MobiDB-lite"/>
    </source>
</evidence>
<dbReference type="AlphaFoldDB" id="A0A9W9AVL4"/>
<feature type="transmembrane region" description="Helical" evidence="2">
    <location>
        <begin position="175"/>
        <end position="203"/>
    </location>
</feature>
<comment type="caution">
    <text evidence="3">The sequence shown here is derived from an EMBL/GenBank/DDBJ whole genome shotgun (WGS) entry which is preliminary data.</text>
</comment>
<keyword evidence="2" id="KW-0812">Transmembrane</keyword>
<reference evidence="3" key="1">
    <citation type="submission" date="2022-08" db="EMBL/GenBank/DDBJ databases">
        <title>A Global Phylogenomic Analysis of the Shiitake Genus Lentinula.</title>
        <authorList>
            <consortium name="DOE Joint Genome Institute"/>
            <person name="Sierra-Patev S."/>
            <person name="Min B."/>
            <person name="Naranjo-Ortiz M."/>
            <person name="Looney B."/>
            <person name="Konkel Z."/>
            <person name="Slot J.C."/>
            <person name="Sakamoto Y."/>
            <person name="Steenwyk J.L."/>
            <person name="Rokas A."/>
            <person name="Carro J."/>
            <person name="Camarero S."/>
            <person name="Ferreira P."/>
            <person name="Molpeceres G."/>
            <person name="Ruiz-Duenas F.J."/>
            <person name="Serrano A."/>
            <person name="Henrissat B."/>
            <person name="Drula E."/>
            <person name="Hughes K.W."/>
            <person name="Mata J.L."/>
            <person name="Ishikawa N.K."/>
            <person name="Vargas-Isla R."/>
            <person name="Ushijima S."/>
            <person name="Smith C.A."/>
            <person name="Ahrendt S."/>
            <person name="Andreopoulos W."/>
            <person name="He G."/>
            <person name="Labutti K."/>
            <person name="Lipzen A."/>
            <person name="Ng V."/>
            <person name="Riley R."/>
            <person name="Sandor L."/>
            <person name="Barry K."/>
            <person name="Martinez A.T."/>
            <person name="Xiao Y."/>
            <person name="Gibbons J.G."/>
            <person name="Terashima K."/>
            <person name="Grigoriev I.V."/>
            <person name="Hibbett D.S."/>
        </authorList>
    </citation>
    <scope>NUCLEOTIDE SEQUENCE</scope>
    <source>
        <strain evidence="3">JLM2183</strain>
    </source>
</reference>
<proteinExistence type="predicted"/>
<feature type="region of interest" description="Disordered" evidence="1">
    <location>
        <begin position="582"/>
        <end position="1139"/>
    </location>
</feature>
<feature type="compositionally biased region" description="Basic residues" evidence="1">
    <location>
        <begin position="875"/>
        <end position="889"/>
    </location>
</feature>
<organism evidence="3 4">
    <name type="scientific">Lentinula aciculospora</name>
    <dbReference type="NCBI Taxonomy" id="153920"/>
    <lineage>
        <taxon>Eukaryota</taxon>
        <taxon>Fungi</taxon>
        <taxon>Dikarya</taxon>
        <taxon>Basidiomycota</taxon>
        <taxon>Agaricomycotina</taxon>
        <taxon>Agaricomycetes</taxon>
        <taxon>Agaricomycetidae</taxon>
        <taxon>Agaricales</taxon>
        <taxon>Marasmiineae</taxon>
        <taxon>Omphalotaceae</taxon>
        <taxon>Lentinula</taxon>
    </lineage>
</organism>
<feature type="compositionally biased region" description="Basic and acidic residues" evidence="1">
    <location>
        <begin position="1001"/>
        <end position="1012"/>
    </location>
</feature>
<dbReference type="OrthoDB" id="2575061at2759"/>
<feature type="compositionally biased region" description="Acidic residues" evidence="1">
    <location>
        <begin position="814"/>
        <end position="824"/>
    </location>
</feature>
<accession>A0A9W9AVL4</accession>
<keyword evidence="2" id="KW-0472">Membrane</keyword>
<evidence type="ECO:0000313" key="3">
    <source>
        <dbReference type="EMBL" id="KAJ4490784.1"/>
    </source>
</evidence>
<feature type="compositionally biased region" description="Basic and acidic residues" evidence="1">
    <location>
        <begin position="1128"/>
        <end position="1139"/>
    </location>
</feature>
<feature type="compositionally biased region" description="Acidic residues" evidence="1">
    <location>
        <begin position="621"/>
        <end position="646"/>
    </location>
</feature>
<dbReference type="EMBL" id="JAOTPV010000001">
    <property type="protein sequence ID" value="KAJ4490784.1"/>
    <property type="molecule type" value="Genomic_DNA"/>
</dbReference>
<feature type="region of interest" description="Disordered" evidence="1">
    <location>
        <begin position="1"/>
        <end position="96"/>
    </location>
</feature>
<dbReference type="Proteomes" id="UP001150266">
    <property type="component" value="Unassembled WGS sequence"/>
</dbReference>
<evidence type="ECO:0000313" key="4">
    <source>
        <dbReference type="Proteomes" id="UP001150266"/>
    </source>
</evidence>
<keyword evidence="4" id="KW-1185">Reference proteome</keyword>
<evidence type="ECO:0008006" key="5">
    <source>
        <dbReference type="Google" id="ProtNLM"/>
    </source>
</evidence>
<feature type="compositionally biased region" description="Low complexity" evidence="1">
    <location>
        <begin position="772"/>
        <end position="783"/>
    </location>
</feature>
<feature type="compositionally biased region" description="Basic and acidic residues" evidence="1">
    <location>
        <begin position="825"/>
        <end position="836"/>
    </location>
</feature>
<name>A0A9W9AVL4_9AGAR</name>